<keyword evidence="3" id="KW-1185">Reference proteome</keyword>
<dbReference type="Pfam" id="PF06898">
    <property type="entry name" value="YqfD"/>
    <property type="match status" value="1"/>
</dbReference>
<dbReference type="RefSeq" id="WP_202768378.1">
    <property type="nucleotide sequence ID" value="NZ_JAESWA010000023.1"/>
</dbReference>
<dbReference type="NCBIfam" id="TIGR02876">
    <property type="entry name" value="spore_yqfD"/>
    <property type="match status" value="1"/>
</dbReference>
<name>A0A937FIX4_9CLOT</name>
<accession>A0A937FIX4</accession>
<keyword evidence="1" id="KW-0472">Membrane</keyword>
<feature type="transmembrane region" description="Helical" evidence="1">
    <location>
        <begin position="88"/>
        <end position="110"/>
    </location>
</feature>
<evidence type="ECO:0000256" key="1">
    <source>
        <dbReference type="SAM" id="Phobius"/>
    </source>
</evidence>
<proteinExistence type="predicted"/>
<keyword evidence="1" id="KW-0812">Transmembrane</keyword>
<gene>
    <name evidence="2" type="primary">yqfD</name>
    <name evidence="2" type="ORF">JK634_14405</name>
</gene>
<dbReference type="PIRSF" id="PIRSF029895">
    <property type="entry name" value="SpoIV"/>
    <property type="match status" value="1"/>
</dbReference>
<evidence type="ECO:0000313" key="2">
    <source>
        <dbReference type="EMBL" id="MBL4933003.1"/>
    </source>
</evidence>
<dbReference type="InterPro" id="IPR010690">
    <property type="entry name" value="YqfD"/>
</dbReference>
<reference evidence="2" key="1">
    <citation type="submission" date="2021-01" db="EMBL/GenBank/DDBJ databases">
        <title>Genome public.</title>
        <authorList>
            <person name="Liu C."/>
            <person name="Sun Q."/>
        </authorList>
    </citation>
    <scope>NUCLEOTIDE SEQUENCE</scope>
    <source>
        <strain evidence="2">YIM B02565</strain>
    </source>
</reference>
<dbReference type="AlphaFoldDB" id="A0A937FIX4"/>
<evidence type="ECO:0000313" key="3">
    <source>
        <dbReference type="Proteomes" id="UP000623681"/>
    </source>
</evidence>
<dbReference type="Proteomes" id="UP000623681">
    <property type="component" value="Unassembled WGS sequence"/>
</dbReference>
<dbReference type="EMBL" id="JAESWA010000023">
    <property type="protein sequence ID" value="MBL4933003.1"/>
    <property type="molecule type" value="Genomic_DNA"/>
</dbReference>
<organism evidence="2 3">
    <name type="scientific">Clostridium paridis</name>
    <dbReference type="NCBI Taxonomy" id="2803863"/>
    <lineage>
        <taxon>Bacteria</taxon>
        <taxon>Bacillati</taxon>
        <taxon>Bacillota</taxon>
        <taxon>Clostridia</taxon>
        <taxon>Eubacteriales</taxon>
        <taxon>Clostridiaceae</taxon>
        <taxon>Clostridium</taxon>
    </lineage>
</organism>
<protein>
    <submittedName>
        <fullName evidence="2">Sporulation protein YqfD</fullName>
    </submittedName>
</protein>
<keyword evidence="1" id="KW-1133">Transmembrane helix</keyword>
<sequence>MNFIERVKRGTITIEVRAFIPEKFINLLWSQGIYASNIKKIDLTTFLVDIDLNDLKNIDKIAKRAGAKYKVVGKKGLAFYIIRAKRQLSLVIGALLFIGVMFYLSTYIWGIEINTKKVLSPFEVRRQLDKLGIKPGIKKTALNVYSLEKQIEDSNGEIMWVRARIEGSTLKIDIEEKTNPPILRNENQNGGVVAKEDGVIERIYTISGKPMVKSGDVVKKGDLLIAPTQGKEGFEYTVKAEGQVLANTFYEKDVEVQVSGKIKERSGNKQNALYFECLGKKIYIKKPIKNYVDYDKIEFTGNLIKGETYYEINEKEIALDVEKVKKETVDKARETVLKEIDKDAKITQEMVNVENEEEGKVIIKAIFVVKQDIAVTNSQT</sequence>
<comment type="caution">
    <text evidence="2">The sequence shown here is derived from an EMBL/GenBank/DDBJ whole genome shotgun (WGS) entry which is preliminary data.</text>
</comment>